<evidence type="ECO:0000313" key="9">
    <source>
        <dbReference type="Proteomes" id="UP000015100"/>
    </source>
</evidence>
<reference evidence="9" key="2">
    <citation type="submission" date="2013-04" db="EMBL/GenBank/DDBJ databases">
        <title>Genomic mechanisms accounting for the adaptation to parasitism in nematode-trapping fungi.</title>
        <authorList>
            <person name="Ahren D.G."/>
        </authorList>
    </citation>
    <scope>NUCLEOTIDE SEQUENCE [LARGE SCALE GENOMIC DNA]</scope>
    <source>
        <strain evidence="9">CBS 200.50</strain>
    </source>
</reference>
<dbReference type="STRING" id="1284197.S8AHG2"/>
<accession>S8AHG2</accession>
<dbReference type="HOGENOM" id="CLU_001265_0_1_1"/>
<dbReference type="OMA" id="WANKKAD"/>
<dbReference type="PANTHER" id="PTHR43791:SF47">
    <property type="entry name" value="MAJOR FACILITATOR SUPERFAMILY (MFS) PROFILE DOMAIN-CONTAINING PROTEIN-RELATED"/>
    <property type="match status" value="1"/>
</dbReference>
<evidence type="ECO:0000256" key="6">
    <source>
        <dbReference type="SAM" id="Phobius"/>
    </source>
</evidence>
<protein>
    <recommendedName>
        <fullName evidence="7">Major facilitator superfamily (MFS) profile domain-containing protein</fullName>
    </recommendedName>
</protein>
<dbReference type="Proteomes" id="UP000015100">
    <property type="component" value="Unassembled WGS sequence"/>
</dbReference>
<evidence type="ECO:0000256" key="1">
    <source>
        <dbReference type="ARBA" id="ARBA00004141"/>
    </source>
</evidence>
<keyword evidence="2" id="KW-0813">Transport</keyword>
<feature type="transmembrane region" description="Helical" evidence="6">
    <location>
        <begin position="178"/>
        <end position="199"/>
    </location>
</feature>
<dbReference type="PANTHER" id="PTHR43791">
    <property type="entry name" value="PERMEASE-RELATED"/>
    <property type="match status" value="1"/>
</dbReference>
<dbReference type="AlphaFoldDB" id="S8AHG2"/>
<dbReference type="FunFam" id="1.20.1250.20:FF:000018">
    <property type="entry name" value="MFS transporter permease"/>
    <property type="match status" value="1"/>
</dbReference>
<comment type="subcellular location">
    <subcellularLocation>
        <location evidence="1">Membrane</location>
        <topology evidence="1">Multi-pass membrane protein</topology>
    </subcellularLocation>
</comment>
<dbReference type="SUPFAM" id="SSF103473">
    <property type="entry name" value="MFS general substrate transporter"/>
    <property type="match status" value="1"/>
</dbReference>
<dbReference type="InterPro" id="IPR036259">
    <property type="entry name" value="MFS_trans_sf"/>
</dbReference>
<feature type="transmembrane region" description="Helical" evidence="6">
    <location>
        <begin position="411"/>
        <end position="432"/>
    </location>
</feature>
<dbReference type="EMBL" id="AQGS01000114">
    <property type="protein sequence ID" value="EPS42485.1"/>
    <property type="molecule type" value="Genomic_DNA"/>
</dbReference>
<feature type="transmembrane region" description="Helical" evidence="6">
    <location>
        <begin position="287"/>
        <end position="312"/>
    </location>
</feature>
<dbReference type="GO" id="GO:0022857">
    <property type="term" value="F:transmembrane transporter activity"/>
    <property type="evidence" value="ECO:0007669"/>
    <property type="project" value="InterPro"/>
</dbReference>
<feature type="transmembrane region" description="Helical" evidence="6">
    <location>
        <begin position="88"/>
        <end position="111"/>
    </location>
</feature>
<keyword evidence="3 6" id="KW-0812">Transmembrane</keyword>
<dbReference type="Gene3D" id="1.20.1250.20">
    <property type="entry name" value="MFS general substrate transporter like domains"/>
    <property type="match status" value="2"/>
</dbReference>
<feature type="transmembrane region" description="Helical" evidence="6">
    <location>
        <begin position="352"/>
        <end position="372"/>
    </location>
</feature>
<keyword evidence="5 6" id="KW-0472">Membrane</keyword>
<feature type="transmembrane region" description="Helical" evidence="6">
    <location>
        <begin position="378"/>
        <end position="399"/>
    </location>
</feature>
<feature type="transmembrane region" description="Helical" evidence="6">
    <location>
        <begin position="211"/>
        <end position="234"/>
    </location>
</feature>
<gene>
    <name evidence="8" type="ORF">H072_3603</name>
</gene>
<feature type="transmembrane region" description="Helical" evidence="6">
    <location>
        <begin position="144"/>
        <end position="166"/>
    </location>
</feature>
<reference evidence="8 9" key="1">
    <citation type="journal article" date="2013" name="PLoS Genet.">
        <title>Genomic mechanisms accounting for the adaptation to parasitism in nematode-trapping fungi.</title>
        <authorList>
            <person name="Meerupati T."/>
            <person name="Andersson K.M."/>
            <person name="Friman E."/>
            <person name="Kumar D."/>
            <person name="Tunlid A."/>
            <person name="Ahren D."/>
        </authorList>
    </citation>
    <scope>NUCLEOTIDE SEQUENCE [LARGE SCALE GENOMIC DNA]</scope>
    <source>
        <strain evidence="8 9">CBS 200.50</strain>
    </source>
</reference>
<dbReference type="Pfam" id="PF07690">
    <property type="entry name" value="MFS_1"/>
    <property type="match status" value="1"/>
</dbReference>
<dbReference type="FunFam" id="1.20.1250.20:FF:000013">
    <property type="entry name" value="MFS general substrate transporter"/>
    <property type="match status" value="1"/>
</dbReference>
<evidence type="ECO:0000313" key="8">
    <source>
        <dbReference type="EMBL" id="EPS42485.1"/>
    </source>
</evidence>
<proteinExistence type="predicted"/>
<evidence type="ECO:0000256" key="4">
    <source>
        <dbReference type="ARBA" id="ARBA00022989"/>
    </source>
</evidence>
<evidence type="ECO:0000256" key="3">
    <source>
        <dbReference type="ARBA" id="ARBA00022692"/>
    </source>
</evidence>
<feature type="transmembrane region" description="Helical" evidence="6">
    <location>
        <begin position="318"/>
        <end position="340"/>
    </location>
</feature>
<evidence type="ECO:0000256" key="2">
    <source>
        <dbReference type="ARBA" id="ARBA00022448"/>
    </source>
</evidence>
<evidence type="ECO:0000259" key="7">
    <source>
        <dbReference type="PROSITE" id="PS50850"/>
    </source>
</evidence>
<dbReference type="OrthoDB" id="3639251at2759"/>
<dbReference type="PROSITE" id="PS50850">
    <property type="entry name" value="MFS"/>
    <property type="match status" value="1"/>
</dbReference>
<keyword evidence="4 6" id="KW-1133">Transmembrane helix</keyword>
<dbReference type="GO" id="GO:0016020">
    <property type="term" value="C:membrane"/>
    <property type="evidence" value="ECO:0007669"/>
    <property type="project" value="UniProtKB-SubCell"/>
</dbReference>
<comment type="caution">
    <text evidence="8">The sequence shown here is derived from an EMBL/GenBank/DDBJ whole genome shotgun (WGS) entry which is preliminary data.</text>
</comment>
<dbReference type="InterPro" id="IPR020846">
    <property type="entry name" value="MFS_dom"/>
</dbReference>
<dbReference type="InterPro" id="IPR011701">
    <property type="entry name" value="MFS"/>
</dbReference>
<organism evidence="8 9">
    <name type="scientific">Dactylellina haptotyla (strain CBS 200.50)</name>
    <name type="common">Nematode-trapping fungus</name>
    <name type="synonym">Monacrosporium haptotylum</name>
    <dbReference type="NCBI Taxonomy" id="1284197"/>
    <lineage>
        <taxon>Eukaryota</taxon>
        <taxon>Fungi</taxon>
        <taxon>Dikarya</taxon>
        <taxon>Ascomycota</taxon>
        <taxon>Pezizomycotina</taxon>
        <taxon>Orbiliomycetes</taxon>
        <taxon>Orbiliales</taxon>
        <taxon>Orbiliaceae</taxon>
        <taxon>Dactylellina</taxon>
    </lineage>
</organism>
<feature type="transmembrane region" description="Helical" evidence="6">
    <location>
        <begin position="118"/>
        <end position="138"/>
    </location>
</feature>
<sequence length="489" mass="54071">MVSRNENGDTVIDEKSGDLEQVEIVDKGVQHGEFTEAEERRITRSIDKRLILVTGLIFTLSIIDRNNMGNAAVAGMNVELGMNKENNGYSISSLVFFTTYVLFEPPAVIACRKLGPRIFLTAIALCWGIVVIGMGLVHRWHHLLGLRLLLGMFEAGYLPGVAYLLSTWYTRYEMGKRFASFYVIGSVATAFSGILAYGLMHMGGLGGVTSWRWIFIVEGLLTCLVAIGGYMFILPFPDDPNAHKEWRFLNRAQINHVIRKVDADRGDVEAEEFTFGRFFKGGKDLKVYIFGLILLLTSIVAYALSFFLPIIIHEGMGFSVAASQLLVAPPYVVQAGYIFFCGWSGDKYRIRGPIIIVNCVLEIIGILMIGWTKSTASRYIGVFFTLFGAGASIPLTLTYQANNIRGQWKRAFASTIMVSSIALGGIIAALIFRPQDAPGYKPGLYTGLAAAALTILVTAGLIVYFRWANKKADRGEKILEGHADFRYTI</sequence>
<feature type="transmembrane region" description="Helical" evidence="6">
    <location>
        <begin position="50"/>
        <end position="68"/>
    </location>
</feature>
<evidence type="ECO:0000256" key="5">
    <source>
        <dbReference type="ARBA" id="ARBA00023136"/>
    </source>
</evidence>
<name>S8AHG2_DACHA</name>
<feature type="transmembrane region" description="Helical" evidence="6">
    <location>
        <begin position="444"/>
        <end position="465"/>
    </location>
</feature>
<dbReference type="eggNOG" id="KOG2533">
    <property type="taxonomic scope" value="Eukaryota"/>
</dbReference>
<keyword evidence="9" id="KW-1185">Reference proteome</keyword>
<feature type="domain" description="Major facilitator superfamily (MFS) profile" evidence="7">
    <location>
        <begin position="50"/>
        <end position="471"/>
    </location>
</feature>